<feature type="compositionally biased region" description="Basic residues" evidence="9">
    <location>
        <begin position="162"/>
        <end position="172"/>
    </location>
</feature>
<dbReference type="GO" id="GO:0005667">
    <property type="term" value="C:transcription regulator complex"/>
    <property type="evidence" value="ECO:0007669"/>
    <property type="project" value="InterPro"/>
</dbReference>
<dbReference type="CDD" id="cd14458">
    <property type="entry name" value="DP_DD"/>
    <property type="match status" value="1"/>
</dbReference>
<name>A0A6P4FMY7_DRORH</name>
<evidence type="ECO:0000256" key="5">
    <source>
        <dbReference type="ARBA" id="ARBA00023163"/>
    </source>
</evidence>
<gene>
    <name evidence="12" type="primary">LOC108051316</name>
</gene>
<dbReference type="SMART" id="SM01138">
    <property type="entry name" value="DP"/>
    <property type="match status" value="1"/>
</dbReference>
<evidence type="ECO:0000259" key="11">
    <source>
        <dbReference type="SMART" id="SM01372"/>
    </source>
</evidence>
<keyword evidence="6 7" id="KW-0539">Nucleus</keyword>
<evidence type="ECO:0000256" key="3">
    <source>
        <dbReference type="ARBA" id="ARBA00023015"/>
    </source>
</evidence>
<dbReference type="FunFam" id="1.20.140.80:FF:000005">
    <property type="entry name" value="Transcription factor"/>
    <property type="match status" value="1"/>
</dbReference>
<dbReference type="RefSeq" id="XP_016988878.2">
    <property type="nucleotide sequence ID" value="XM_017133389.2"/>
</dbReference>
<dbReference type="Pfam" id="PF08781">
    <property type="entry name" value="DP"/>
    <property type="match status" value="1"/>
</dbReference>
<accession>A0A6P4FMY7</accession>
<feature type="region of interest" description="Disordered" evidence="9">
    <location>
        <begin position="153"/>
        <end position="172"/>
    </location>
</feature>
<dbReference type="GO" id="GO:0005634">
    <property type="term" value="C:nucleus"/>
    <property type="evidence" value="ECO:0007669"/>
    <property type="project" value="UniProtKB-SubCell"/>
</dbReference>
<sequence length="448" mass="49970">MAHSNIGTVKANEVNFFFRDDNGQIAKKLQPAQSKSEMEGGGKPMAVVYATGSSARNSGSSSGIGNVGRMGAFSQMGSSNQGQFIRLQDNGLVIPKSEAGSTYTTVSAQKTSGTTGSGLYDVIKGDRYVKFTPNNPMKIKSKLHAIQSNSLHSMSASTSSIQRKRKPDKAGKGLRHFSMKVCEKVEEKGKTTYNEVADELVSEEMKNNAYDNCDQKNIRRRVYDALNVLMAINVISKDKKEIRWIGLPANSAEQFLALEEENNLRRERIKQKREMLKEMVMQHVAFKGLVDRNKRNESQGVVPSPNASIQLPFIIVNTHKSTKINCSVTNDKSEYIFKFDKTFEMHDDIEVLKRMGFLLGLDKGECTPEHIERVKSWVPPNLAKYVEAYATGKTGESMCESDDEDNELNGYPESANESQSFAQHSAQHSNDAEFKLEMDDDELDDEID</sequence>
<dbReference type="SUPFAM" id="SSF46785">
    <property type="entry name" value="Winged helix' DNA-binding domain"/>
    <property type="match status" value="1"/>
</dbReference>
<evidence type="ECO:0000256" key="1">
    <source>
        <dbReference type="ARBA" id="ARBA00004123"/>
    </source>
</evidence>
<dbReference type="InterPro" id="IPR014889">
    <property type="entry name" value="Transc_factor_DP_C"/>
</dbReference>
<dbReference type="InterPro" id="IPR038168">
    <property type="entry name" value="TF_DP_C_sf"/>
</dbReference>
<dbReference type="InterPro" id="IPR037241">
    <property type="entry name" value="E2F-DP_heterodim"/>
</dbReference>
<dbReference type="SMART" id="SM01372">
    <property type="entry name" value="E2F_TDP"/>
    <property type="match status" value="1"/>
</dbReference>
<dbReference type="PIRSF" id="PIRSF009404">
    <property type="entry name" value="Transcription_factor_DP"/>
    <property type="match status" value="1"/>
</dbReference>
<evidence type="ECO:0000256" key="9">
    <source>
        <dbReference type="SAM" id="MobiDB-lite"/>
    </source>
</evidence>
<dbReference type="GO" id="GO:0000977">
    <property type="term" value="F:RNA polymerase II transcription regulatory region sequence-specific DNA binding"/>
    <property type="evidence" value="ECO:0007669"/>
    <property type="project" value="TreeGrafter"/>
</dbReference>
<evidence type="ECO:0000256" key="4">
    <source>
        <dbReference type="ARBA" id="ARBA00023125"/>
    </source>
</evidence>
<feature type="compositionally biased region" description="Acidic residues" evidence="9">
    <location>
        <begin position="438"/>
        <end position="448"/>
    </location>
</feature>
<organism evidence="12">
    <name type="scientific">Drosophila rhopaloa</name>
    <name type="common">Fruit fly</name>
    <dbReference type="NCBI Taxonomy" id="1041015"/>
    <lineage>
        <taxon>Eukaryota</taxon>
        <taxon>Metazoa</taxon>
        <taxon>Ecdysozoa</taxon>
        <taxon>Arthropoda</taxon>
        <taxon>Hexapoda</taxon>
        <taxon>Insecta</taxon>
        <taxon>Pterygota</taxon>
        <taxon>Neoptera</taxon>
        <taxon>Endopterygota</taxon>
        <taxon>Diptera</taxon>
        <taxon>Brachycera</taxon>
        <taxon>Muscomorpha</taxon>
        <taxon>Ephydroidea</taxon>
        <taxon>Drosophilidae</taxon>
        <taxon>Drosophila</taxon>
        <taxon>Sophophora</taxon>
    </lineage>
</organism>
<feature type="domain" description="E2F/DP family winged-helix DNA-binding" evidence="11">
    <location>
        <begin position="169"/>
        <end position="246"/>
    </location>
</feature>
<feature type="region of interest" description="Disordered" evidence="9">
    <location>
        <begin position="395"/>
        <end position="448"/>
    </location>
</feature>
<dbReference type="Gene3D" id="1.20.140.80">
    <property type="entry name" value="Transcription factor DP"/>
    <property type="match status" value="1"/>
</dbReference>
<feature type="domain" description="Transcription factor DP C-terminal" evidence="10">
    <location>
        <begin position="253"/>
        <end position="396"/>
    </location>
</feature>
<dbReference type="InterPro" id="IPR036388">
    <property type="entry name" value="WH-like_DNA-bd_sf"/>
</dbReference>
<comment type="subcellular location">
    <subcellularLocation>
        <location evidence="1 7 8">Nucleus</location>
    </subcellularLocation>
</comment>
<dbReference type="SUPFAM" id="SSF144074">
    <property type="entry name" value="E2F-DP heterodimerization region"/>
    <property type="match status" value="1"/>
</dbReference>
<dbReference type="OrthoDB" id="552115at2759"/>
<evidence type="ECO:0000256" key="7">
    <source>
        <dbReference type="PIRNR" id="PIRNR009404"/>
    </source>
</evidence>
<proteinExistence type="inferred from homology"/>
<dbReference type="Gene3D" id="1.10.10.10">
    <property type="entry name" value="Winged helix-like DNA-binding domain superfamily/Winged helix DNA-binding domain"/>
    <property type="match status" value="1"/>
</dbReference>
<dbReference type="PANTHER" id="PTHR12548:SF9">
    <property type="entry name" value="TRANSCRIPTION FACTOR DP"/>
    <property type="match status" value="1"/>
</dbReference>
<reference evidence="12" key="1">
    <citation type="submission" date="2025-08" db="UniProtKB">
        <authorList>
            <consortium name="RefSeq"/>
        </authorList>
    </citation>
    <scope>IDENTIFICATION</scope>
</reference>
<protein>
    <recommendedName>
        <fullName evidence="7">Transcription factor</fullName>
    </recommendedName>
</protein>
<evidence type="ECO:0000256" key="2">
    <source>
        <dbReference type="ARBA" id="ARBA00010940"/>
    </source>
</evidence>
<dbReference type="InterPro" id="IPR036390">
    <property type="entry name" value="WH_DNA-bd_sf"/>
</dbReference>
<dbReference type="AlphaFoldDB" id="A0A6P4FMY7"/>
<dbReference type="InterPro" id="IPR015648">
    <property type="entry name" value="Transcrpt_fac_DP"/>
</dbReference>
<dbReference type="InterPro" id="IPR003316">
    <property type="entry name" value="E2F_WHTH_DNA-bd_dom"/>
</dbReference>
<keyword evidence="4 7" id="KW-0238">DNA-binding</keyword>
<dbReference type="GO" id="GO:0051726">
    <property type="term" value="P:regulation of cell cycle"/>
    <property type="evidence" value="ECO:0007669"/>
    <property type="project" value="InterPro"/>
</dbReference>
<evidence type="ECO:0000313" key="12">
    <source>
        <dbReference type="RefSeq" id="XP_016988878.1"/>
    </source>
</evidence>
<keyword evidence="3 7" id="KW-0805">Transcription regulation</keyword>
<dbReference type="FunFam" id="1.10.10.10:FF:000047">
    <property type="entry name" value="Transcription factor"/>
    <property type="match status" value="1"/>
</dbReference>
<dbReference type="PANTHER" id="PTHR12548">
    <property type="entry name" value="TRANSCRIPTION FACTOR DP"/>
    <property type="match status" value="1"/>
</dbReference>
<keyword evidence="5 7" id="KW-0804">Transcription</keyword>
<evidence type="ECO:0000259" key="10">
    <source>
        <dbReference type="SMART" id="SM01138"/>
    </source>
</evidence>
<dbReference type="Pfam" id="PF02319">
    <property type="entry name" value="WHD_E2F_TDP"/>
    <property type="match status" value="1"/>
</dbReference>
<dbReference type="GO" id="GO:0000981">
    <property type="term" value="F:DNA-binding transcription factor activity, RNA polymerase II-specific"/>
    <property type="evidence" value="ECO:0007669"/>
    <property type="project" value="TreeGrafter"/>
</dbReference>
<feature type="compositionally biased region" description="Low complexity" evidence="9">
    <location>
        <begin position="418"/>
        <end position="429"/>
    </location>
</feature>
<evidence type="ECO:0000256" key="8">
    <source>
        <dbReference type="RuleBase" id="RU003796"/>
    </source>
</evidence>
<comment type="similarity">
    <text evidence="2 7 8">Belongs to the E2F/DP family.</text>
</comment>
<evidence type="ECO:0000256" key="6">
    <source>
        <dbReference type="ARBA" id="ARBA00023242"/>
    </source>
</evidence>
<dbReference type="RefSeq" id="XP_016988878.1">
    <property type="nucleotide sequence ID" value="XM_017133389.1"/>
</dbReference>